<comment type="subcellular location">
    <subcellularLocation>
        <location evidence="1">Cell membrane</location>
        <topology evidence="1">Peripheral membrane protein</topology>
    </subcellularLocation>
</comment>
<name>A0ABY7UQ18_9CORY</name>
<dbReference type="InterPro" id="IPR051535">
    <property type="entry name" value="Siderophore_ABC-ATPase"/>
</dbReference>
<dbReference type="RefSeq" id="WP_273657534.1">
    <property type="nucleotide sequence ID" value="NZ_CP063194.1"/>
</dbReference>
<accession>A0ABY7UQ18</accession>
<dbReference type="SUPFAM" id="SSF52540">
    <property type="entry name" value="P-loop containing nucleoside triphosphate hydrolases"/>
    <property type="match status" value="1"/>
</dbReference>
<evidence type="ECO:0000313" key="10">
    <source>
        <dbReference type="Proteomes" id="UP001218071"/>
    </source>
</evidence>
<keyword evidence="10" id="KW-1185">Reference proteome</keyword>
<dbReference type="PANTHER" id="PTHR42771:SF2">
    <property type="entry name" value="IRON(3+)-HYDROXAMATE IMPORT ATP-BINDING PROTEIN FHUC"/>
    <property type="match status" value="1"/>
</dbReference>
<dbReference type="Gene3D" id="3.40.50.300">
    <property type="entry name" value="P-loop containing nucleotide triphosphate hydrolases"/>
    <property type="match status" value="2"/>
</dbReference>
<organism evidence="9 10">
    <name type="scientific">Corynebacterium jeddahense</name>
    <dbReference type="NCBI Taxonomy" id="1414719"/>
    <lineage>
        <taxon>Bacteria</taxon>
        <taxon>Bacillati</taxon>
        <taxon>Actinomycetota</taxon>
        <taxon>Actinomycetes</taxon>
        <taxon>Mycobacteriales</taxon>
        <taxon>Corynebacteriaceae</taxon>
        <taxon>Corynebacterium</taxon>
    </lineage>
</organism>
<keyword evidence="7" id="KW-0472">Membrane</keyword>
<evidence type="ECO:0000313" key="9">
    <source>
        <dbReference type="EMBL" id="WCZ39885.1"/>
    </source>
</evidence>
<evidence type="ECO:0000256" key="7">
    <source>
        <dbReference type="ARBA" id="ARBA00023136"/>
    </source>
</evidence>
<sequence>MFLTKISVTAPVSGYAAGLGVVDKLARRPLELAQVTILTGDNGSGKSTLVEAIAIAAGANAAGGSRHARFRASNHSSFHESLTLTRSHNPRDVYFLRGETFLDLGEYHQSLARDTPFGPTDPLADIPHKSHGQGIMHLARTRFGPDTLIILDEPEDGLSVFSQLELLGYLGDLARRGAQVLMATHSPVLLAVPDARILEVPTLEPLLYDASGPVTATREFIRDPRGTAQYLTRP</sequence>
<reference evidence="9 10" key="1">
    <citation type="submission" date="2020-10" db="EMBL/GenBank/DDBJ databases">
        <title>Complete genome sequence of Corynebacterium jeddahense DSM 45997, type strain of Corynebacterium jeddahense.</title>
        <authorList>
            <person name="Busche T."/>
            <person name="Kalinowski J."/>
            <person name="Ruckert C."/>
        </authorList>
    </citation>
    <scope>NUCLEOTIDE SEQUENCE [LARGE SCALE GENOMIC DNA]</scope>
    <source>
        <strain evidence="9 10">DSM 45997</strain>
    </source>
</reference>
<proteinExistence type="predicted"/>
<dbReference type="EMBL" id="CP063194">
    <property type="protein sequence ID" value="WCZ39885.1"/>
    <property type="molecule type" value="Genomic_DNA"/>
</dbReference>
<evidence type="ECO:0000256" key="1">
    <source>
        <dbReference type="ARBA" id="ARBA00004202"/>
    </source>
</evidence>
<evidence type="ECO:0000259" key="8">
    <source>
        <dbReference type="SMART" id="SM00382"/>
    </source>
</evidence>
<evidence type="ECO:0000256" key="3">
    <source>
        <dbReference type="ARBA" id="ARBA00022475"/>
    </source>
</evidence>
<feature type="domain" description="AAA+ ATPase" evidence="8">
    <location>
        <begin position="32"/>
        <end position="204"/>
    </location>
</feature>
<keyword evidence="3" id="KW-1003">Cell membrane</keyword>
<dbReference type="Pfam" id="PF13304">
    <property type="entry name" value="AAA_21"/>
    <property type="match status" value="2"/>
</dbReference>
<dbReference type="SMART" id="SM00382">
    <property type="entry name" value="AAA"/>
    <property type="match status" value="1"/>
</dbReference>
<dbReference type="InterPro" id="IPR003959">
    <property type="entry name" value="ATPase_AAA_core"/>
</dbReference>
<keyword evidence="5" id="KW-0408">Iron</keyword>
<dbReference type="InterPro" id="IPR003593">
    <property type="entry name" value="AAA+_ATPase"/>
</dbReference>
<evidence type="ECO:0000256" key="4">
    <source>
        <dbReference type="ARBA" id="ARBA00022496"/>
    </source>
</evidence>
<keyword evidence="6" id="KW-0406">Ion transport</keyword>
<dbReference type="InterPro" id="IPR027417">
    <property type="entry name" value="P-loop_NTPase"/>
</dbReference>
<gene>
    <name evidence="9" type="ORF">CJEDD_11595</name>
</gene>
<keyword evidence="2" id="KW-0813">Transport</keyword>
<dbReference type="PANTHER" id="PTHR42771">
    <property type="entry name" value="IRON(3+)-HYDROXAMATE IMPORT ATP-BINDING PROTEIN FHUC"/>
    <property type="match status" value="1"/>
</dbReference>
<protein>
    <submittedName>
        <fullName evidence="9">Vitamin B12-transporter ATPase</fullName>
    </submittedName>
</protein>
<evidence type="ECO:0000256" key="6">
    <source>
        <dbReference type="ARBA" id="ARBA00023065"/>
    </source>
</evidence>
<dbReference type="Proteomes" id="UP001218071">
    <property type="component" value="Chromosome"/>
</dbReference>
<evidence type="ECO:0000256" key="2">
    <source>
        <dbReference type="ARBA" id="ARBA00022448"/>
    </source>
</evidence>
<keyword evidence="4" id="KW-0410">Iron transport</keyword>
<dbReference type="CDD" id="cd00267">
    <property type="entry name" value="ABC_ATPase"/>
    <property type="match status" value="1"/>
</dbReference>
<evidence type="ECO:0000256" key="5">
    <source>
        <dbReference type="ARBA" id="ARBA00023004"/>
    </source>
</evidence>